<dbReference type="SUPFAM" id="SSF50729">
    <property type="entry name" value="PH domain-like"/>
    <property type="match status" value="1"/>
</dbReference>
<dbReference type="Pfam" id="PF00169">
    <property type="entry name" value="PH"/>
    <property type="match status" value="1"/>
</dbReference>
<dbReference type="PROSITE" id="PS50003">
    <property type="entry name" value="PH_DOMAIN"/>
    <property type="match status" value="1"/>
</dbReference>
<protein>
    <recommendedName>
        <fullName evidence="2">PH domain-containing protein</fullName>
    </recommendedName>
</protein>
<sequence length="320" mass="36457">MEGAQTKSNGPLMQGFLSRRIMGGSMKAFRLLLMTTHRLERWVRARKSGFVLTGRRLLSFKSEQAFKNDNVFIDCFDLMQLQAVRALTSQGHAKNAFEIVTMNKSIVFQSPSQEQSLQWLDALKEVMMQRFSDTAELPEKEEETKKIEDELQRRKSNLKFWRNSSQSSSRHFSDEEDAINSFDFLANQEKQEEEEGDVFNDGDHDQDLADHMVDARPISASSGVDSTSVDESPDYDVPATHAHSEDEGISETTGEPNSDETNDPMYENFRQPEKLRRKSSPAIEELKELVHFEEKVNHDDTGTAEVKGIEELRALLASMP</sequence>
<accession>A0A2G8LHM4</accession>
<dbReference type="AlphaFoldDB" id="A0A2G8LHM4"/>
<dbReference type="Gene3D" id="2.30.29.30">
    <property type="entry name" value="Pleckstrin-homology domain (PH domain)/Phosphotyrosine-binding domain (PTB)"/>
    <property type="match status" value="1"/>
</dbReference>
<evidence type="ECO:0000256" key="1">
    <source>
        <dbReference type="SAM" id="MobiDB-lite"/>
    </source>
</evidence>
<evidence type="ECO:0000259" key="2">
    <source>
        <dbReference type="PROSITE" id="PS50003"/>
    </source>
</evidence>
<evidence type="ECO:0000313" key="4">
    <source>
        <dbReference type="Proteomes" id="UP000230750"/>
    </source>
</evidence>
<dbReference type="InterPro" id="IPR011993">
    <property type="entry name" value="PH-like_dom_sf"/>
</dbReference>
<proteinExistence type="predicted"/>
<name>A0A2G8LHM4_STIJA</name>
<evidence type="ECO:0000313" key="3">
    <source>
        <dbReference type="EMBL" id="PIK59690.1"/>
    </source>
</evidence>
<dbReference type="OrthoDB" id="2157866at2759"/>
<dbReference type="Proteomes" id="UP000230750">
    <property type="component" value="Unassembled WGS sequence"/>
</dbReference>
<feature type="compositionally biased region" description="Polar residues" evidence="1">
    <location>
        <begin position="219"/>
        <end position="230"/>
    </location>
</feature>
<dbReference type="SMART" id="SM00233">
    <property type="entry name" value="PH"/>
    <property type="match status" value="1"/>
</dbReference>
<organism evidence="3 4">
    <name type="scientific">Stichopus japonicus</name>
    <name type="common">Sea cucumber</name>
    <dbReference type="NCBI Taxonomy" id="307972"/>
    <lineage>
        <taxon>Eukaryota</taxon>
        <taxon>Metazoa</taxon>
        <taxon>Echinodermata</taxon>
        <taxon>Eleutherozoa</taxon>
        <taxon>Echinozoa</taxon>
        <taxon>Holothuroidea</taxon>
        <taxon>Aspidochirotacea</taxon>
        <taxon>Aspidochirotida</taxon>
        <taxon>Stichopodidae</taxon>
        <taxon>Apostichopus</taxon>
    </lineage>
</organism>
<feature type="region of interest" description="Disordered" evidence="1">
    <location>
        <begin position="219"/>
        <end position="278"/>
    </location>
</feature>
<dbReference type="EMBL" id="MRZV01000076">
    <property type="protein sequence ID" value="PIK59690.1"/>
    <property type="molecule type" value="Genomic_DNA"/>
</dbReference>
<reference evidence="3 4" key="1">
    <citation type="journal article" date="2017" name="PLoS Biol.">
        <title>The sea cucumber genome provides insights into morphological evolution and visceral regeneration.</title>
        <authorList>
            <person name="Zhang X."/>
            <person name="Sun L."/>
            <person name="Yuan J."/>
            <person name="Sun Y."/>
            <person name="Gao Y."/>
            <person name="Zhang L."/>
            <person name="Li S."/>
            <person name="Dai H."/>
            <person name="Hamel J.F."/>
            <person name="Liu C."/>
            <person name="Yu Y."/>
            <person name="Liu S."/>
            <person name="Lin W."/>
            <person name="Guo K."/>
            <person name="Jin S."/>
            <person name="Xu P."/>
            <person name="Storey K.B."/>
            <person name="Huan P."/>
            <person name="Zhang T."/>
            <person name="Zhou Y."/>
            <person name="Zhang J."/>
            <person name="Lin C."/>
            <person name="Li X."/>
            <person name="Xing L."/>
            <person name="Huo D."/>
            <person name="Sun M."/>
            <person name="Wang L."/>
            <person name="Mercier A."/>
            <person name="Li F."/>
            <person name="Yang H."/>
            <person name="Xiang J."/>
        </authorList>
    </citation>
    <scope>NUCLEOTIDE SEQUENCE [LARGE SCALE GENOMIC DNA]</scope>
    <source>
        <strain evidence="3">Shaxun</strain>
        <tissue evidence="3">Muscle</tissue>
    </source>
</reference>
<feature type="domain" description="PH" evidence="2">
    <location>
        <begin position="10"/>
        <end position="128"/>
    </location>
</feature>
<comment type="caution">
    <text evidence="3">The sequence shown here is derived from an EMBL/GenBank/DDBJ whole genome shotgun (WGS) entry which is preliminary data.</text>
</comment>
<keyword evidence="4" id="KW-1185">Reference proteome</keyword>
<gene>
    <name evidence="3" type="ORF">BSL78_03421</name>
</gene>
<dbReference type="CDD" id="cd00821">
    <property type="entry name" value="PH"/>
    <property type="match status" value="1"/>
</dbReference>
<dbReference type="InterPro" id="IPR001849">
    <property type="entry name" value="PH_domain"/>
</dbReference>